<dbReference type="InParanoid" id="A0A0H2RFM4"/>
<dbReference type="InterPro" id="IPR011989">
    <property type="entry name" value="ARM-like"/>
</dbReference>
<keyword evidence="2 4" id="KW-0863">Zinc-finger</keyword>
<dbReference type="GO" id="GO:0008270">
    <property type="term" value="F:zinc ion binding"/>
    <property type="evidence" value="ECO:0007669"/>
    <property type="project" value="UniProtKB-KW"/>
</dbReference>
<dbReference type="SUPFAM" id="SSF144232">
    <property type="entry name" value="HIT/MYND zinc finger-like"/>
    <property type="match status" value="1"/>
</dbReference>
<organism evidence="7 8">
    <name type="scientific">Schizopora paradoxa</name>
    <dbReference type="NCBI Taxonomy" id="27342"/>
    <lineage>
        <taxon>Eukaryota</taxon>
        <taxon>Fungi</taxon>
        <taxon>Dikarya</taxon>
        <taxon>Basidiomycota</taxon>
        <taxon>Agaricomycotina</taxon>
        <taxon>Agaricomycetes</taxon>
        <taxon>Hymenochaetales</taxon>
        <taxon>Schizoporaceae</taxon>
        <taxon>Schizopora</taxon>
    </lineage>
</organism>
<dbReference type="Proteomes" id="UP000053477">
    <property type="component" value="Unassembled WGS sequence"/>
</dbReference>
<dbReference type="InterPro" id="IPR002893">
    <property type="entry name" value="Znf_MYND"/>
</dbReference>
<dbReference type="SUPFAM" id="SSF48371">
    <property type="entry name" value="ARM repeat"/>
    <property type="match status" value="1"/>
</dbReference>
<dbReference type="AlphaFoldDB" id="A0A0H2RFM4"/>
<evidence type="ECO:0000313" key="8">
    <source>
        <dbReference type="Proteomes" id="UP000053477"/>
    </source>
</evidence>
<evidence type="ECO:0000313" key="7">
    <source>
        <dbReference type="EMBL" id="KLO10604.1"/>
    </source>
</evidence>
<dbReference type="Gene3D" id="1.25.10.10">
    <property type="entry name" value="Leucine-rich Repeat Variant"/>
    <property type="match status" value="1"/>
</dbReference>
<name>A0A0H2RFM4_9AGAM</name>
<dbReference type="EMBL" id="KQ086022">
    <property type="protein sequence ID" value="KLO10604.1"/>
    <property type="molecule type" value="Genomic_DNA"/>
</dbReference>
<keyword evidence="8" id="KW-1185">Reference proteome</keyword>
<gene>
    <name evidence="7" type="ORF">SCHPADRAFT_856415</name>
</gene>
<dbReference type="Gene3D" id="6.10.140.2220">
    <property type="match status" value="1"/>
</dbReference>
<dbReference type="InterPro" id="IPR016024">
    <property type="entry name" value="ARM-type_fold"/>
</dbReference>
<dbReference type="PROSITE" id="PS50865">
    <property type="entry name" value="ZF_MYND_2"/>
    <property type="match status" value="1"/>
</dbReference>
<keyword evidence="3" id="KW-0862">Zinc</keyword>
<reference evidence="7 8" key="1">
    <citation type="submission" date="2015-04" db="EMBL/GenBank/DDBJ databases">
        <title>Complete genome sequence of Schizopora paradoxa KUC8140, a cosmopolitan wood degrader in East Asia.</title>
        <authorList>
            <consortium name="DOE Joint Genome Institute"/>
            <person name="Min B."/>
            <person name="Park H."/>
            <person name="Jang Y."/>
            <person name="Kim J.-J."/>
            <person name="Kim K.H."/>
            <person name="Pangilinan J."/>
            <person name="Lipzen A."/>
            <person name="Riley R."/>
            <person name="Grigoriev I.V."/>
            <person name="Spatafora J.W."/>
            <person name="Choi I.-G."/>
        </authorList>
    </citation>
    <scope>NUCLEOTIDE SEQUENCE [LARGE SCALE GENOMIC DNA]</scope>
    <source>
        <strain evidence="7 8">KUC8140</strain>
    </source>
</reference>
<proteinExistence type="predicted"/>
<evidence type="ECO:0000256" key="1">
    <source>
        <dbReference type="ARBA" id="ARBA00022723"/>
    </source>
</evidence>
<evidence type="ECO:0000256" key="4">
    <source>
        <dbReference type="PROSITE-ProRule" id="PRU00134"/>
    </source>
</evidence>
<evidence type="ECO:0000256" key="3">
    <source>
        <dbReference type="ARBA" id="ARBA00022833"/>
    </source>
</evidence>
<keyword evidence="1" id="KW-0479">Metal-binding</keyword>
<feature type="compositionally biased region" description="Basic residues" evidence="5">
    <location>
        <begin position="1"/>
        <end position="12"/>
    </location>
</feature>
<dbReference type="Pfam" id="PF01753">
    <property type="entry name" value="zf-MYND"/>
    <property type="match status" value="1"/>
</dbReference>
<protein>
    <recommendedName>
        <fullName evidence="6">MYND-type domain-containing protein</fullName>
    </recommendedName>
</protein>
<evidence type="ECO:0000256" key="5">
    <source>
        <dbReference type="SAM" id="MobiDB-lite"/>
    </source>
</evidence>
<evidence type="ECO:0000259" key="6">
    <source>
        <dbReference type="PROSITE" id="PS50865"/>
    </source>
</evidence>
<dbReference type="OrthoDB" id="341421at2759"/>
<feature type="domain" description="MYND-type" evidence="6">
    <location>
        <begin position="677"/>
        <end position="715"/>
    </location>
</feature>
<evidence type="ECO:0000256" key="2">
    <source>
        <dbReference type="ARBA" id="ARBA00022771"/>
    </source>
</evidence>
<accession>A0A0H2RFM4</accession>
<feature type="region of interest" description="Disordered" evidence="5">
    <location>
        <begin position="1"/>
        <end position="25"/>
    </location>
</feature>
<sequence>MPGPGKHRKKPSKALTLANGSNRSNTSASTTVIRVIEDARSWTDAADAVCVLLELPNLETRGGLKKVHRDFTNIYNRLDGILTQHAKNDRVAGTIISIFTRMCSDSILRDKLVRDKDLISKLIPLLDREACRLLVLEALCAITHHGGVEVRVEIAKKMSTLIRLLEEFPDDASCAELAIVIVGHSASAVVGNEAPPDKKLLKAIDIPRLLPLLISQLKRPDVSSLLVDHALEFFVKATQHCSKDFFAVPSSVNFLIACTRCSDIQTRSVSVSALLRLHVSSMEKEDYTMDPHTMMENLKRGVPKHLSDPIMSTCGPYESEMYRTLYASSDFMKAMTMYAQDRNRDIFKLALEVGRLILMTEHSVPQGYFQSQNERTGEFEMMDLGLPFTYWVDALPVCAKELRARGTSDMLDMADIIDLKYMVLKNRTDEAQPMAERAIQRNPRVGFFYYVRTLGSNLEEGLRAAKKGSKCPNLTSYVKYAMLFRGLEHAASLGLRSLEDGCSGDKSWNEGIAFIMCAYEDANEFMRSASPDNRGMKTVACLQPLLALIVKGNEYGPDLRELREANEKLKLAEEYAKFLGIKVKNTDIRLARNAIVSRMAAASCEWDETISRYKYEGSREKLKSFKPEKAEDDLASWLENVNLGDEEGSVPDATTTRGHEHMAHPKVNPNDVELYRCSWCRNPSAVLRKCSNCETARYCDANCQKEHWSTHKKACKGKAKS</sequence>
<dbReference type="PROSITE" id="PS01360">
    <property type="entry name" value="ZF_MYND_1"/>
    <property type="match status" value="1"/>
</dbReference>